<dbReference type="HOGENOM" id="CLU_3220061_0_0_10"/>
<name>D1PUB5_9BACT</name>
<proteinExistence type="predicted"/>
<evidence type="ECO:0000313" key="1">
    <source>
        <dbReference type="EMBL" id="EFA45027.1"/>
    </source>
</evidence>
<protein>
    <submittedName>
        <fullName evidence="1">Uncharacterized protein</fullName>
    </submittedName>
</protein>
<dbReference type="AlphaFoldDB" id="D1PUB5"/>
<organism evidence="1 2">
    <name type="scientific">Hallella bergensis DSM 17361</name>
    <dbReference type="NCBI Taxonomy" id="585502"/>
    <lineage>
        <taxon>Bacteria</taxon>
        <taxon>Pseudomonadati</taxon>
        <taxon>Bacteroidota</taxon>
        <taxon>Bacteroidia</taxon>
        <taxon>Bacteroidales</taxon>
        <taxon>Prevotellaceae</taxon>
        <taxon>Hallella</taxon>
    </lineage>
</organism>
<keyword evidence="2" id="KW-1185">Reference proteome</keyword>
<reference evidence="1 2" key="1">
    <citation type="submission" date="2009-10" db="EMBL/GenBank/DDBJ databases">
        <authorList>
            <person name="Qin X."/>
            <person name="Bachman B."/>
            <person name="Battles P."/>
            <person name="Bell A."/>
            <person name="Bess C."/>
            <person name="Bickham C."/>
            <person name="Chaboub L."/>
            <person name="Chen D."/>
            <person name="Coyle M."/>
            <person name="Deiros D.R."/>
            <person name="Dinh H."/>
            <person name="Forbes L."/>
            <person name="Fowler G."/>
            <person name="Francisco L."/>
            <person name="Fu Q."/>
            <person name="Gubbala S."/>
            <person name="Hale W."/>
            <person name="Han Y."/>
            <person name="Hemphill L."/>
            <person name="Highlander S.K."/>
            <person name="Hirani K."/>
            <person name="Hogues M."/>
            <person name="Jackson L."/>
            <person name="Jakkamsetti A."/>
            <person name="Javaid M."/>
            <person name="Jiang H."/>
            <person name="Korchina V."/>
            <person name="Kovar C."/>
            <person name="Lara F."/>
            <person name="Lee S."/>
            <person name="Mata R."/>
            <person name="Mathew T."/>
            <person name="Moen C."/>
            <person name="Morales K."/>
            <person name="Munidasa M."/>
            <person name="Nazareth L."/>
            <person name="Ngo R."/>
            <person name="Nguyen L."/>
            <person name="Okwuonu G."/>
            <person name="Ongeri F."/>
            <person name="Patil S."/>
            <person name="Petrosino J."/>
            <person name="Pham C."/>
            <person name="Pham P."/>
            <person name="Pu L.-L."/>
            <person name="Puazo M."/>
            <person name="Raj R."/>
            <person name="Reid J."/>
            <person name="Rouhana J."/>
            <person name="Saada N."/>
            <person name="Shang Y."/>
            <person name="Simmons D."/>
            <person name="Thornton R."/>
            <person name="Warren J."/>
            <person name="Weissenberger G."/>
            <person name="Zhang J."/>
            <person name="Zhang L."/>
            <person name="Zhou C."/>
            <person name="Zhu D."/>
            <person name="Muzny D."/>
            <person name="Worley K."/>
            <person name="Gibbs R."/>
        </authorList>
    </citation>
    <scope>NUCLEOTIDE SEQUENCE [LARGE SCALE GENOMIC DNA]</scope>
    <source>
        <strain evidence="1 2">DSM 17361</strain>
    </source>
</reference>
<dbReference type="EMBL" id="ACKS01000025">
    <property type="protein sequence ID" value="EFA45027.1"/>
    <property type="molecule type" value="Genomic_DNA"/>
</dbReference>
<sequence>MLRLMVLQKDYISIFKFQQMITNRLIQNDNSMIHFVTPLEYKDA</sequence>
<accession>D1PUB5</accession>
<evidence type="ECO:0000313" key="2">
    <source>
        <dbReference type="Proteomes" id="UP000003160"/>
    </source>
</evidence>
<gene>
    <name evidence="1" type="ORF">HMPREF0645_0550</name>
</gene>
<dbReference type="Proteomes" id="UP000003160">
    <property type="component" value="Unassembled WGS sequence"/>
</dbReference>
<comment type="caution">
    <text evidence="1">The sequence shown here is derived from an EMBL/GenBank/DDBJ whole genome shotgun (WGS) entry which is preliminary data.</text>
</comment>